<name>A0A6C0GPY7_9BACT</name>
<dbReference type="PANTHER" id="PTHR43115:SF4">
    <property type="entry name" value="DEHYDROGENASE_REDUCTASE SDR FAMILY MEMBER 11"/>
    <property type="match status" value="1"/>
</dbReference>
<evidence type="ECO:0000256" key="2">
    <source>
        <dbReference type="ARBA" id="ARBA00023002"/>
    </source>
</evidence>
<proteinExistence type="inferred from homology"/>
<dbReference type="KEGG" id="rhoz:GXP67_26350"/>
<dbReference type="Gene3D" id="3.40.50.720">
    <property type="entry name" value="NAD(P)-binding Rossmann-like Domain"/>
    <property type="match status" value="1"/>
</dbReference>
<evidence type="ECO:0000256" key="3">
    <source>
        <dbReference type="RuleBase" id="RU000363"/>
    </source>
</evidence>
<dbReference type="Pfam" id="PF00106">
    <property type="entry name" value="adh_short"/>
    <property type="match status" value="1"/>
</dbReference>
<gene>
    <name evidence="4" type="ORF">GXP67_26350</name>
</gene>
<keyword evidence="2" id="KW-0560">Oxidoreductase</keyword>
<dbReference type="SUPFAM" id="SSF51735">
    <property type="entry name" value="NAD(P)-binding Rossmann-fold domains"/>
    <property type="match status" value="1"/>
</dbReference>
<organism evidence="4 5">
    <name type="scientific">Rhodocytophaga rosea</name>
    <dbReference type="NCBI Taxonomy" id="2704465"/>
    <lineage>
        <taxon>Bacteria</taxon>
        <taxon>Pseudomonadati</taxon>
        <taxon>Bacteroidota</taxon>
        <taxon>Cytophagia</taxon>
        <taxon>Cytophagales</taxon>
        <taxon>Rhodocytophagaceae</taxon>
        <taxon>Rhodocytophaga</taxon>
    </lineage>
</organism>
<dbReference type="InterPro" id="IPR036291">
    <property type="entry name" value="NAD(P)-bd_dom_sf"/>
</dbReference>
<dbReference type="PRINTS" id="PR00081">
    <property type="entry name" value="GDHRDH"/>
</dbReference>
<protein>
    <submittedName>
        <fullName evidence="4">SDR family oxidoreductase</fullName>
    </submittedName>
</protein>
<dbReference type="EMBL" id="CP048222">
    <property type="protein sequence ID" value="QHT69914.1"/>
    <property type="molecule type" value="Genomic_DNA"/>
</dbReference>
<dbReference type="GO" id="GO:0016491">
    <property type="term" value="F:oxidoreductase activity"/>
    <property type="evidence" value="ECO:0007669"/>
    <property type="project" value="UniProtKB-KW"/>
</dbReference>
<keyword evidence="5" id="KW-1185">Reference proteome</keyword>
<reference evidence="4 5" key="1">
    <citation type="submission" date="2020-01" db="EMBL/GenBank/DDBJ databases">
        <authorList>
            <person name="Kim M.K."/>
        </authorList>
    </citation>
    <scope>NUCLEOTIDE SEQUENCE [LARGE SCALE GENOMIC DNA]</scope>
    <source>
        <strain evidence="4 5">172606-1</strain>
    </source>
</reference>
<dbReference type="Proteomes" id="UP000480178">
    <property type="component" value="Chromosome"/>
</dbReference>
<evidence type="ECO:0000313" key="5">
    <source>
        <dbReference type="Proteomes" id="UP000480178"/>
    </source>
</evidence>
<dbReference type="PANTHER" id="PTHR43115">
    <property type="entry name" value="DEHYDROGENASE/REDUCTASE SDR FAMILY MEMBER 11"/>
    <property type="match status" value="1"/>
</dbReference>
<dbReference type="AlphaFoldDB" id="A0A6C0GPY7"/>
<dbReference type="InterPro" id="IPR002347">
    <property type="entry name" value="SDR_fam"/>
</dbReference>
<dbReference type="RefSeq" id="WP_162445897.1">
    <property type="nucleotide sequence ID" value="NZ_CP048222.1"/>
</dbReference>
<dbReference type="PRINTS" id="PR00080">
    <property type="entry name" value="SDRFAMILY"/>
</dbReference>
<evidence type="ECO:0000313" key="4">
    <source>
        <dbReference type="EMBL" id="QHT69914.1"/>
    </source>
</evidence>
<accession>A0A6C0GPY7</accession>
<sequence>MELKDKVAVVTGVSKGIGLSVARRFLEKGLKVAGWSRTAPDLSLPDFKFYPVDLRNFESIENAFNATLQDFGTVSVLINNAGVGYAGKMDEMPVSQWMEMFDLNVHALYYCSRLAIPVMKQLKEGHIINIASVAALEGKEDWVGYCGSKYAVRGISQSLYKEVRNYGIKVTCIFPGAVNTHFFDQNELMKAHPNMMNPDDLAITLVDLLQTSGNCHPVELEIRPLLPRN</sequence>
<dbReference type="CDD" id="cd05233">
    <property type="entry name" value="SDR_c"/>
    <property type="match status" value="1"/>
</dbReference>
<evidence type="ECO:0000256" key="1">
    <source>
        <dbReference type="ARBA" id="ARBA00006484"/>
    </source>
</evidence>
<comment type="similarity">
    <text evidence="1 3">Belongs to the short-chain dehydrogenases/reductases (SDR) family.</text>
</comment>